<evidence type="ECO:0000256" key="2">
    <source>
        <dbReference type="SAM" id="Coils"/>
    </source>
</evidence>
<feature type="coiled-coil region" evidence="2">
    <location>
        <begin position="149"/>
        <end position="176"/>
    </location>
</feature>
<dbReference type="PROSITE" id="PS51774">
    <property type="entry name" value="NAB"/>
    <property type="match status" value="1"/>
</dbReference>
<dbReference type="InterPro" id="IPR056888">
    <property type="entry name" value="NET2A-D/KIP1-like_dom"/>
</dbReference>
<dbReference type="PANTHER" id="PTHR31631">
    <property type="entry name" value="PROTEIN NETWORKED 2D"/>
    <property type="match status" value="1"/>
</dbReference>
<dbReference type="Pfam" id="PF25014">
    <property type="entry name" value="NET2A"/>
    <property type="match status" value="1"/>
</dbReference>
<accession>A0A833REJ7</accession>
<keyword evidence="6" id="KW-1185">Reference proteome</keyword>
<feature type="compositionally biased region" description="Basic and acidic residues" evidence="3">
    <location>
        <begin position="542"/>
        <end position="554"/>
    </location>
</feature>
<dbReference type="PANTHER" id="PTHR31631:SF0">
    <property type="entry name" value="PROTEIN NETWORKED 2D"/>
    <property type="match status" value="1"/>
</dbReference>
<evidence type="ECO:0000256" key="1">
    <source>
        <dbReference type="ARBA" id="ARBA00023054"/>
    </source>
</evidence>
<dbReference type="EMBL" id="SWLB01000010">
    <property type="protein sequence ID" value="KAF3334024.1"/>
    <property type="molecule type" value="Genomic_DNA"/>
</dbReference>
<gene>
    <name evidence="5" type="ORF">FCM35_KLT01715</name>
</gene>
<dbReference type="InterPro" id="IPR011684">
    <property type="entry name" value="NAB"/>
</dbReference>
<proteinExistence type="predicted"/>
<feature type="compositionally biased region" description="Polar residues" evidence="3">
    <location>
        <begin position="556"/>
        <end position="570"/>
    </location>
</feature>
<name>A0A833REJ7_9POAL</name>
<feature type="region of interest" description="Disordered" evidence="3">
    <location>
        <begin position="843"/>
        <end position="862"/>
    </location>
</feature>
<dbReference type="OrthoDB" id="616075at2759"/>
<dbReference type="GO" id="GO:0003779">
    <property type="term" value="F:actin binding"/>
    <property type="evidence" value="ECO:0007669"/>
    <property type="project" value="InterPro"/>
</dbReference>
<evidence type="ECO:0000313" key="6">
    <source>
        <dbReference type="Proteomes" id="UP000623129"/>
    </source>
</evidence>
<reference evidence="5" key="1">
    <citation type="submission" date="2020-01" db="EMBL/GenBank/DDBJ databases">
        <title>Genome sequence of Kobresia littledalei, the first chromosome-level genome in the family Cyperaceae.</title>
        <authorList>
            <person name="Qu G."/>
        </authorList>
    </citation>
    <scope>NUCLEOTIDE SEQUENCE</scope>
    <source>
        <strain evidence="5">C.B.Clarke</strain>
        <tissue evidence="5">Leaf</tissue>
    </source>
</reference>
<evidence type="ECO:0000256" key="3">
    <source>
        <dbReference type="SAM" id="MobiDB-lite"/>
    </source>
</evidence>
<feature type="region of interest" description="Disordered" evidence="3">
    <location>
        <begin position="511"/>
        <end position="588"/>
    </location>
</feature>
<dbReference type="Pfam" id="PF24918">
    <property type="entry name" value="NET2A_C"/>
    <property type="match status" value="1"/>
</dbReference>
<dbReference type="AlphaFoldDB" id="A0A833REJ7"/>
<feature type="coiled-coil region" evidence="2">
    <location>
        <begin position="347"/>
        <end position="409"/>
    </location>
</feature>
<feature type="domain" description="NAB" evidence="4">
    <location>
        <begin position="10"/>
        <end position="90"/>
    </location>
</feature>
<protein>
    <submittedName>
        <fullName evidence="5">Myosin-8</fullName>
    </submittedName>
</protein>
<feature type="coiled-coil region" evidence="2">
    <location>
        <begin position="260"/>
        <end position="320"/>
    </location>
</feature>
<evidence type="ECO:0000259" key="4">
    <source>
        <dbReference type="PROSITE" id="PS51774"/>
    </source>
</evidence>
<evidence type="ECO:0000313" key="5">
    <source>
        <dbReference type="EMBL" id="KAF3334024.1"/>
    </source>
</evidence>
<comment type="caution">
    <text evidence="5">The sequence shown here is derived from an EMBL/GenBank/DDBJ whole genome shotgun (WGS) entry which is preliminary data.</text>
</comment>
<dbReference type="InterPro" id="IPR056889">
    <property type="entry name" value="NET2A-D/KIP1-like_C"/>
</dbReference>
<dbReference type="Proteomes" id="UP000623129">
    <property type="component" value="Unassembled WGS sequence"/>
</dbReference>
<keyword evidence="1 2" id="KW-0175">Coiled coil</keyword>
<dbReference type="Pfam" id="PF07765">
    <property type="entry name" value="KIP1"/>
    <property type="match status" value="1"/>
</dbReference>
<organism evidence="5 6">
    <name type="scientific">Carex littledalei</name>
    <dbReference type="NCBI Taxonomy" id="544730"/>
    <lineage>
        <taxon>Eukaryota</taxon>
        <taxon>Viridiplantae</taxon>
        <taxon>Streptophyta</taxon>
        <taxon>Embryophyta</taxon>
        <taxon>Tracheophyta</taxon>
        <taxon>Spermatophyta</taxon>
        <taxon>Magnoliopsida</taxon>
        <taxon>Liliopsida</taxon>
        <taxon>Poales</taxon>
        <taxon>Cyperaceae</taxon>
        <taxon>Cyperoideae</taxon>
        <taxon>Cariceae</taxon>
        <taxon>Carex</taxon>
        <taxon>Carex subgen. Euthyceras</taxon>
    </lineage>
</organism>
<sequence>MLQRAASSAYSWWWASHIRTKQSKWLDSNLQEMEERVRCMLKLLGEEADSFSKRAEMYYKRRPEVISSVEEAYRAYRALAERYDHISGELHKANHTIATAFPDQVQYAMLEEDDNIPKAITPVDSSKIHKQTVEGLMKKKRDTKLPVLKEKKGIKKENAQEEINRLQKDILIIQTEKEFIKSSYESGIAKYWEMEKKMADLQEEVCFLQDEFNASAVIEDNEARALMTATALKSCEDVIFNLQEQQKKSLELEKVESVRVKALRERLRAIKSNYSRTVNEKEHQNDDLDLNNGGGKIYEIKKERLELEMIREKIKNLFEMDSDMSVGEVAERIDQLVNKVVDLELMVSSQTAQINRLNLENGELEKSLENLETEKGTLTNDSQQLNQMLKQAEEELSRAQNIQKTFRKDENMVRLNFSQAVNSLGNISEKLESPLADVECTLGKSELHNMNSINGFENSLNGSVQVEDGVSRGSSGSEKIVETAIGDDSKKNGFENSLYGSVQVEDGVSRGSIGSENIVETATGDDSKENGFETENFTCEQFDSKNRSKLEIDHPQNGTSSPASNENSLQFGDEGFLNGGDEQENQLNEDDTVLEGYKEMKKRLAEIETKNQEHVHKLTTQITALLNANAMKDEEILSLKRLLDMSISSNGSISEQEYSVNHRRNRSTLEGLNLEHLKESGASNGTHCAVPPLEEKFRTDIDALLEENLEFWMRFSTSIQKIQEFQSKYQQLQSEENALEPNSNGGVTKDLRALKTELQVWLEQNALLRSDVQSRLTSICNVQDEINQAVGPSFISYQAAKLLGEVLNMQQENNRVADELRAALDQARGLQAEMEKTLERQQESINISESSNKTNNSQNLRTIPTKNRVPLQSFLFPAKNKKPSIFARVNPVLQKQYSGIRKNFYTRLD</sequence>